<proteinExistence type="predicted"/>
<dbReference type="OrthoDB" id="2421200at2759"/>
<organism evidence="6 7">
    <name type="scientific">Penicillium bovifimosum</name>
    <dbReference type="NCBI Taxonomy" id="126998"/>
    <lineage>
        <taxon>Eukaryota</taxon>
        <taxon>Fungi</taxon>
        <taxon>Dikarya</taxon>
        <taxon>Ascomycota</taxon>
        <taxon>Pezizomycotina</taxon>
        <taxon>Eurotiomycetes</taxon>
        <taxon>Eurotiomycetidae</taxon>
        <taxon>Eurotiales</taxon>
        <taxon>Aspergillaceae</taxon>
        <taxon>Penicillium</taxon>
    </lineage>
</organism>
<dbReference type="PANTHER" id="PTHR35371:SF1">
    <property type="entry name" value="BLR7753 PROTEIN"/>
    <property type="match status" value="1"/>
</dbReference>
<keyword evidence="7" id="KW-1185">Reference proteome</keyword>
<sequence>MPNGVNNPSGILFTATGPLFIIFAPLASAITAPNGIIQNAISTMLRLVGGDITSDRAIPALALLYGFWTFAGSGALSIAGQAMARTAGYDNANPRKHRASLDGLPLRLVSAHSALMEIFPLFAVTACLAQVIAPGDQQIRNLVGLHVILKTFAYYPGYLTGIPRLRSVSHVLSISALFRTLWLLTM</sequence>
<feature type="transmembrane region" description="Helical" evidence="5">
    <location>
        <begin position="12"/>
        <end position="37"/>
    </location>
</feature>
<evidence type="ECO:0000256" key="5">
    <source>
        <dbReference type="SAM" id="Phobius"/>
    </source>
</evidence>
<evidence type="ECO:0000313" key="6">
    <source>
        <dbReference type="EMBL" id="KAJ5120414.1"/>
    </source>
</evidence>
<dbReference type="Proteomes" id="UP001149079">
    <property type="component" value="Unassembled WGS sequence"/>
</dbReference>
<dbReference type="GO" id="GO:0016020">
    <property type="term" value="C:membrane"/>
    <property type="evidence" value="ECO:0007669"/>
    <property type="project" value="UniProtKB-SubCell"/>
</dbReference>
<dbReference type="GeneID" id="81409716"/>
<dbReference type="AlphaFoldDB" id="A0A9W9KUP6"/>
<feature type="transmembrane region" description="Helical" evidence="5">
    <location>
        <begin position="57"/>
        <end position="79"/>
    </location>
</feature>
<dbReference type="EMBL" id="JAPQKL010000008">
    <property type="protein sequence ID" value="KAJ5120414.1"/>
    <property type="molecule type" value="Genomic_DNA"/>
</dbReference>
<gene>
    <name evidence="6" type="ORF">N7515_009802</name>
</gene>
<dbReference type="InterPro" id="IPR023352">
    <property type="entry name" value="MAPEG-like_dom_sf"/>
</dbReference>
<evidence type="ECO:0000256" key="1">
    <source>
        <dbReference type="ARBA" id="ARBA00004370"/>
    </source>
</evidence>
<accession>A0A9W9KUP6</accession>
<reference evidence="6" key="2">
    <citation type="journal article" date="2023" name="IMA Fungus">
        <title>Comparative genomic study of the Penicillium genus elucidates a diverse pangenome and 15 lateral gene transfer events.</title>
        <authorList>
            <person name="Petersen C."/>
            <person name="Sorensen T."/>
            <person name="Nielsen M.R."/>
            <person name="Sondergaard T.E."/>
            <person name="Sorensen J.L."/>
            <person name="Fitzpatrick D.A."/>
            <person name="Frisvad J.C."/>
            <person name="Nielsen K.L."/>
        </authorList>
    </citation>
    <scope>NUCLEOTIDE SEQUENCE</scope>
    <source>
        <strain evidence="6">IBT 22155</strain>
    </source>
</reference>
<dbReference type="InterPro" id="IPR001129">
    <property type="entry name" value="Membr-assoc_MAPEG"/>
</dbReference>
<keyword evidence="4 5" id="KW-0472">Membrane</keyword>
<dbReference type="SUPFAM" id="SSF161084">
    <property type="entry name" value="MAPEG domain-like"/>
    <property type="match status" value="1"/>
</dbReference>
<evidence type="ECO:0000256" key="3">
    <source>
        <dbReference type="ARBA" id="ARBA00022989"/>
    </source>
</evidence>
<evidence type="ECO:0000256" key="4">
    <source>
        <dbReference type="ARBA" id="ARBA00023136"/>
    </source>
</evidence>
<dbReference type="Gene3D" id="1.20.120.550">
    <property type="entry name" value="Membrane associated eicosanoid/glutathione metabolism-like domain"/>
    <property type="match status" value="1"/>
</dbReference>
<evidence type="ECO:0000313" key="7">
    <source>
        <dbReference type="Proteomes" id="UP001149079"/>
    </source>
</evidence>
<evidence type="ECO:0000256" key="2">
    <source>
        <dbReference type="ARBA" id="ARBA00022692"/>
    </source>
</evidence>
<reference evidence="6" key="1">
    <citation type="submission" date="2022-11" db="EMBL/GenBank/DDBJ databases">
        <authorList>
            <person name="Petersen C."/>
        </authorList>
    </citation>
    <scope>NUCLEOTIDE SEQUENCE</scope>
    <source>
        <strain evidence="6">IBT 22155</strain>
    </source>
</reference>
<protein>
    <submittedName>
        <fullName evidence="6">Uncharacterized protein</fullName>
    </submittedName>
</protein>
<dbReference type="Pfam" id="PF01124">
    <property type="entry name" value="MAPEG"/>
    <property type="match status" value="1"/>
</dbReference>
<dbReference type="RefSeq" id="XP_056516918.1">
    <property type="nucleotide sequence ID" value="XM_056670545.1"/>
</dbReference>
<keyword evidence="2 5" id="KW-0812">Transmembrane</keyword>
<dbReference type="PANTHER" id="PTHR35371">
    <property type="entry name" value="INNER MEMBRANE PROTEIN"/>
    <property type="match status" value="1"/>
</dbReference>
<comment type="caution">
    <text evidence="6">The sequence shown here is derived from an EMBL/GenBank/DDBJ whole genome shotgun (WGS) entry which is preliminary data.</text>
</comment>
<keyword evidence="3 5" id="KW-1133">Transmembrane helix</keyword>
<comment type="subcellular location">
    <subcellularLocation>
        <location evidence="1">Membrane</location>
    </subcellularLocation>
</comment>
<name>A0A9W9KUP6_9EURO</name>